<dbReference type="InterPro" id="IPR013087">
    <property type="entry name" value="Znf_C2H2_type"/>
</dbReference>
<name>A0A3D8SIR6_9EURO</name>
<organism evidence="3 4">
    <name type="scientific">Aspergillus mulundensis</name>
    <dbReference type="NCBI Taxonomy" id="1810919"/>
    <lineage>
        <taxon>Eukaryota</taxon>
        <taxon>Fungi</taxon>
        <taxon>Dikarya</taxon>
        <taxon>Ascomycota</taxon>
        <taxon>Pezizomycotina</taxon>
        <taxon>Eurotiomycetes</taxon>
        <taxon>Eurotiomycetidae</taxon>
        <taxon>Eurotiales</taxon>
        <taxon>Aspergillaceae</taxon>
        <taxon>Aspergillus</taxon>
        <taxon>Aspergillus subgen. Nidulantes</taxon>
    </lineage>
</organism>
<evidence type="ECO:0000313" key="3">
    <source>
        <dbReference type="EMBL" id="RDW86217.1"/>
    </source>
</evidence>
<feature type="region of interest" description="Disordered" evidence="1">
    <location>
        <begin position="341"/>
        <end position="395"/>
    </location>
</feature>
<evidence type="ECO:0000313" key="4">
    <source>
        <dbReference type="Proteomes" id="UP000256690"/>
    </source>
</evidence>
<protein>
    <recommendedName>
        <fullName evidence="2">C2H2-type domain-containing protein</fullName>
    </recommendedName>
</protein>
<reference evidence="3 4" key="1">
    <citation type="journal article" date="2018" name="IMA Fungus">
        <title>IMA Genome-F 9: Draft genome sequence of Annulohypoxylon stygium, Aspergillus mulundensis, Berkeleyomyces basicola (syn. Thielaviopsis basicola), Ceratocystis smalleyi, two Cercospora beticola strains, Coleophoma cylindrospora, Fusarium fracticaudum, Phialophora cf. hyalina, and Morchella septimelata.</title>
        <authorList>
            <person name="Wingfield B.D."/>
            <person name="Bills G.F."/>
            <person name="Dong Y."/>
            <person name="Huang W."/>
            <person name="Nel W.J."/>
            <person name="Swalarsk-Parry B.S."/>
            <person name="Vaghefi N."/>
            <person name="Wilken P.M."/>
            <person name="An Z."/>
            <person name="de Beer Z.W."/>
            <person name="De Vos L."/>
            <person name="Chen L."/>
            <person name="Duong T.A."/>
            <person name="Gao Y."/>
            <person name="Hammerbacher A."/>
            <person name="Kikkert J.R."/>
            <person name="Li Y."/>
            <person name="Li H."/>
            <person name="Li K."/>
            <person name="Li Q."/>
            <person name="Liu X."/>
            <person name="Ma X."/>
            <person name="Naidoo K."/>
            <person name="Pethybridge S.J."/>
            <person name="Sun J."/>
            <person name="Steenkamp E.T."/>
            <person name="van der Nest M.A."/>
            <person name="van Wyk S."/>
            <person name="Wingfield M.J."/>
            <person name="Xiong C."/>
            <person name="Yue Q."/>
            <person name="Zhang X."/>
        </authorList>
    </citation>
    <scope>NUCLEOTIDE SEQUENCE [LARGE SCALE GENOMIC DNA]</scope>
    <source>
        <strain evidence="3 4">DSM 5745</strain>
    </source>
</reference>
<dbReference type="SMART" id="SM00355">
    <property type="entry name" value="ZnF_C2H2"/>
    <property type="match status" value="2"/>
</dbReference>
<keyword evidence="4" id="KW-1185">Reference proteome</keyword>
<feature type="domain" description="C2H2-type" evidence="2">
    <location>
        <begin position="230"/>
        <end position="257"/>
    </location>
</feature>
<dbReference type="EMBL" id="PVWQ01000003">
    <property type="protein sequence ID" value="RDW86217.1"/>
    <property type="molecule type" value="Genomic_DNA"/>
</dbReference>
<dbReference type="Proteomes" id="UP000256690">
    <property type="component" value="Unassembled WGS sequence"/>
</dbReference>
<gene>
    <name evidence="3" type="ORF">DSM5745_02859</name>
</gene>
<feature type="region of interest" description="Disordered" evidence="1">
    <location>
        <begin position="484"/>
        <end position="508"/>
    </location>
</feature>
<feature type="compositionally biased region" description="Polar residues" evidence="1">
    <location>
        <begin position="112"/>
        <end position="137"/>
    </location>
</feature>
<dbReference type="GeneID" id="38113229"/>
<proteinExistence type="predicted"/>
<feature type="domain" description="C2H2-type" evidence="2">
    <location>
        <begin position="263"/>
        <end position="287"/>
    </location>
</feature>
<feature type="region of interest" description="Disordered" evidence="1">
    <location>
        <begin position="90"/>
        <end position="137"/>
    </location>
</feature>
<sequence>MDQGNFQHESLHDFNDPRFEFNDPQFEFNDEQVDLMLQILVVPRIIGPGPSPNSHAGSAREYLEPQSTPYLQAGPSQVYLDPNLAQNLPTAFHAHPSPDSAVAGLEAPGLSRGSSFQSSMGEPQSGNSPYSPVDQSLLNGQGRITTQRRPVTSPTVPPLTNVASPRGLLNALIQIMVVIGSILYIGCDMPNNTQLRTVQEHLQEALSLVDKLISPNQGGERNANDEDKQFRCILCPPNRKLECKNRGTFKRHITSKHYPTKRYFCPICGGSVCFSRKDKHLLHMRQHDHPRLTREEMENVTQHLPPPLRCAVLECDNPISTWEDFIDCLCRHCTISDDWDQGNGSDGDDGDGDDDDNNGDDGDGGGHGGENQYFSPLGKGYHGNLPNAPQYDQYSGNQFGGPSAWGGTGSYNYCEAAPCSYQSFRSLGLEGAATVQARSGFPQPKSTVTGLDSQHSPSVPSAKWIDGDTRHLETFEAELCLRFGTSPGKTQGDLTEEDPKEKPNSGKEAVSIAVSNEVSRELQRLRYFETRVFENQKQGSLLTYVHETLVIPRPGHFGQVIVSSMHEILYQRVEFALEKQPKIPADCLFYLAKEKGHRSSEVNLEATRQASPKKRAHLRVRIKAIAGVLALRAAVSKAPLEIDNTEVSDGWELGIPYPPQEDVIKVLAWLVHVLVFFLRMPPNPKVYVMLASGSLEVPRLN</sequence>
<comment type="caution">
    <text evidence="3">The sequence shown here is derived from an EMBL/GenBank/DDBJ whole genome shotgun (WGS) entry which is preliminary data.</text>
</comment>
<evidence type="ECO:0000259" key="2">
    <source>
        <dbReference type="SMART" id="SM00355"/>
    </source>
</evidence>
<feature type="compositionally biased region" description="Acidic residues" evidence="1">
    <location>
        <begin position="346"/>
        <end position="363"/>
    </location>
</feature>
<accession>A0A3D8SIR6</accession>
<dbReference type="AlphaFoldDB" id="A0A3D8SIR6"/>
<evidence type="ECO:0000256" key="1">
    <source>
        <dbReference type="SAM" id="MobiDB-lite"/>
    </source>
</evidence>
<dbReference type="OrthoDB" id="4511098at2759"/>
<dbReference type="RefSeq" id="XP_026605741.1">
    <property type="nucleotide sequence ID" value="XM_026744875.1"/>
</dbReference>